<proteinExistence type="predicted"/>
<dbReference type="EMBL" id="JAIQCV010000006">
    <property type="protein sequence ID" value="KAH1090505.1"/>
    <property type="molecule type" value="Genomic_DNA"/>
</dbReference>
<name>A0A9D4A6F9_9ROSI</name>
<evidence type="ECO:0000256" key="1">
    <source>
        <dbReference type="SAM" id="MobiDB-lite"/>
    </source>
</evidence>
<accession>A0A9D4A6F9</accession>
<dbReference type="InterPro" id="IPR000477">
    <property type="entry name" value="RT_dom"/>
</dbReference>
<dbReference type="Pfam" id="PF00078">
    <property type="entry name" value="RVT_1"/>
    <property type="match status" value="1"/>
</dbReference>
<dbReference type="Proteomes" id="UP000828251">
    <property type="component" value="Unassembled WGS sequence"/>
</dbReference>
<keyword evidence="4" id="KW-1185">Reference proteome</keyword>
<evidence type="ECO:0000313" key="4">
    <source>
        <dbReference type="Proteomes" id="UP000828251"/>
    </source>
</evidence>
<gene>
    <name evidence="3" type="ORF">J1N35_017762</name>
</gene>
<evidence type="ECO:0000313" key="3">
    <source>
        <dbReference type="EMBL" id="KAH1090505.1"/>
    </source>
</evidence>
<sequence length="96" mass="10913">MVGLNGERSDWFSPSRGLRQGDPLSPYLFLICAEDFSTLLHEANQKGIMRGAFIGRERLSINHLFFVDDCILFGDALEERAHIVRNLILEYEQVSG</sequence>
<evidence type="ECO:0000259" key="2">
    <source>
        <dbReference type="Pfam" id="PF00078"/>
    </source>
</evidence>
<dbReference type="OrthoDB" id="913685at2759"/>
<dbReference type="AlphaFoldDB" id="A0A9D4A6F9"/>
<reference evidence="3 4" key="1">
    <citation type="journal article" date="2021" name="Plant Biotechnol. J.">
        <title>Multi-omics assisted identification of the key and species-specific regulatory components of drought-tolerant mechanisms in Gossypium stocksii.</title>
        <authorList>
            <person name="Yu D."/>
            <person name="Ke L."/>
            <person name="Zhang D."/>
            <person name="Wu Y."/>
            <person name="Sun Y."/>
            <person name="Mei J."/>
            <person name="Sun J."/>
            <person name="Sun Y."/>
        </authorList>
    </citation>
    <scope>NUCLEOTIDE SEQUENCE [LARGE SCALE GENOMIC DNA]</scope>
    <source>
        <strain evidence="4">cv. E1</strain>
        <tissue evidence="3">Leaf</tissue>
    </source>
</reference>
<comment type="caution">
    <text evidence="3">The sequence shown here is derived from an EMBL/GenBank/DDBJ whole genome shotgun (WGS) entry which is preliminary data.</text>
</comment>
<feature type="domain" description="Reverse transcriptase" evidence="2">
    <location>
        <begin position="5"/>
        <end position="85"/>
    </location>
</feature>
<organism evidence="3 4">
    <name type="scientific">Gossypium stocksii</name>
    <dbReference type="NCBI Taxonomy" id="47602"/>
    <lineage>
        <taxon>Eukaryota</taxon>
        <taxon>Viridiplantae</taxon>
        <taxon>Streptophyta</taxon>
        <taxon>Embryophyta</taxon>
        <taxon>Tracheophyta</taxon>
        <taxon>Spermatophyta</taxon>
        <taxon>Magnoliopsida</taxon>
        <taxon>eudicotyledons</taxon>
        <taxon>Gunneridae</taxon>
        <taxon>Pentapetalae</taxon>
        <taxon>rosids</taxon>
        <taxon>malvids</taxon>
        <taxon>Malvales</taxon>
        <taxon>Malvaceae</taxon>
        <taxon>Malvoideae</taxon>
        <taxon>Gossypium</taxon>
    </lineage>
</organism>
<protein>
    <recommendedName>
        <fullName evidence="2">Reverse transcriptase domain-containing protein</fullName>
    </recommendedName>
</protein>
<feature type="region of interest" description="Disordered" evidence="1">
    <location>
        <begin position="1"/>
        <end position="22"/>
    </location>
</feature>